<dbReference type="GO" id="GO:0000160">
    <property type="term" value="P:phosphorelay signal transduction system"/>
    <property type="evidence" value="ECO:0007669"/>
    <property type="project" value="InterPro"/>
</dbReference>
<comment type="caution">
    <text evidence="7">The sequence shown here is derived from an EMBL/GenBank/DDBJ whole genome shotgun (WGS) entry which is preliminary data.</text>
</comment>
<evidence type="ECO:0000256" key="2">
    <source>
        <dbReference type="ARBA" id="ARBA00022840"/>
    </source>
</evidence>
<dbReference type="InterPro" id="IPR001867">
    <property type="entry name" value="OmpR/PhoB-type_DNA-bd"/>
</dbReference>
<dbReference type="SMART" id="SM00044">
    <property type="entry name" value="CYCc"/>
    <property type="match status" value="1"/>
</dbReference>
<organism evidence="7 8">
    <name type="scientific">Candidatus Entotheonella gemina</name>
    <dbReference type="NCBI Taxonomy" id="1429439"/>
    <lineage>
        <taxon>Bacteria</taxon>
        <taxon>Pseudomonadati</taxon>
        <taxon>Nitrospinota/Tectimicrobiota group</taxon>
        <taxon>Candidatus Tectimicrobiota</taxon>
        <taxon>Candidatus Entotheonellia</taxon>
        <taxon>Candidatus Entotheonellales</taxon>
        <taxon>Candidatus Entotheonellaceae</taxon>
        <taxon>Candidatus Entotheonella</taxon>
    </lineage>
</organism>
<dbReference type="GO" id="GO:0009190">
    <property type="term" value="P:cyclic nucleotide biosynthetic process"/>
    <property type="evidence" value="ECO:0007669"/>
    <property type="project" value="InterPro"/>
</dbReference>
<dbReference type="InterPro" id="IPR016032">
    <property type="entry name" value="Sig_transdc_resp-reg_C-effctor"/>
</dbReference>
<dbReference type="Pfam" id="PF13191">
    <property type="entry name" value="AAA_16"/>
    <property type="match status" value="1"/>
</dbReference>
<dbReference type="GO" id="GO:0004016">
    <property type="term" value="F:adenylate cyclase activity"/>
    <property type="evidence" value="ECO:0007669"/>
    <property type="project" value="TreeGrafter"/>
</dbReference>
<dbReference type="HOGENOM" id="CLU_594078_0_0_7"/>
<feature type="domain" description="OmpR/PhoB-type" evidence="6">
    <location>
        <begin position="1"/>
        <end position="98"/>
    </location>
</feature>
<proteinExistence type="predicted"/>
<dbReference type="Pfam" id="PF00486">
    <property type="entry name" value="Trans_reg_C"/>
    <property type="match status" value="1"/>
</dbReference>
<dbReference type="InterPro" id="IPR001054">
    <property type="entry name" value="A/G_cyclase"/>
</dbReference>
<evidence type="ECO:0000256" key="1">
    <source>
        <dbReference type="ARBA" id="ARBA00022741"/>
    </source>
</evidence>
<evidence type="ECO:0000256" key="3">
    <source>
        <dbReference type="ARBA" id="ARBA00023125"/>
    </source>
</evidence>
<dbReference type="Gene3D" id="1.10.10.10">
    <property type="entry name" value="Winged helix-like DNA-binding domain superfamily/Winged helix DNA-binding domain"/>
    <property type="match status" value="1"/>
</dbReference>
<evidence type="ECO:0000313" key="8">
    <source>
        <dbReference type="Proteomes" id="UP000019140"/>
    </source>
</evidence>
<keyword evidence="8" id="KW-1185">Reference proteome</keyword>
<dbReference type="Gene3D" id="3.40.50.300">
    <property type="entry name" value="P-loop containing nucleotide triphosphate hydrolases"/>
    <property type="match status" value="1"/>
</dbReference>
<dbReference type="SMART" id="SM00862">
    <property type="entry name" value="Trans_reg_C"/>
    <property type="match status" value="1"/>
</dbReference>
<evidence type="ECO:0000313" key="7">
    <source>
        <dbReference type="EMBL" id="ETX06333.1"/>
    </source>
</evidence>
<dbReference type="SUPFAM" id="SSF55073">
    <property type="entry name" value="Nucleotide cyclase"/>
    <property type="match status" value="1"/>
</dbReference>
<feature type="domain" description="Guanylate cyclase" evidence="5">
    <location>
        <begin position="134"/>
        <end position="267"/>
    </location>
</feature>
<name>W4M839_9BACT</name>
<evidence type="ECO:0000256" key="4">
    <source>
        <dbReference type="PROSITE-ProRule" id="PRU01091"/>
    </source>
</evidence>
<reference evidence="7 8" key="1">
    <citation type="journal article" date="2014" name="Nature">
        <title>An environmental bacterial taxon with a large and distinct metabolic repertoire.</title>
        <authorList>
            <person name="Wilson M.C."/>
            <person name="Mori T."/>
            <person name="Ruckert C."/>
            <person name="Uria A.R."/>
            <person name="Helf M.J."/>
            <person name="Takada K."/>
            <person name="Gernert C."/>
            <person name="Steffens U.A."/>
            <person name="Heycke N."/>
            <person name="Schmitt S."/>
            <person name="Rinke C."/>
            <person name="Helfrich E.J."/>
            <person name="Brachmann A.O."/>
            <person name="Gurgui C."/>
            <person name="Wakimoto T."/>
            <person name="Kracht M."/>
            <person name="Crusemann M."/>
            <person name="Hentschel U."/>
            <person name="Abe I."/>
            <person name="Matsunaga S."/>
            <person name="Kalinowski J."/>
            <person name="Takeyama H."/>
            <person name="Piel J."/>
        </authorList>
    </citation>
    <scope>NUCLEOTIDE SEQUENCE [LARGE SCALE GENOMIC DNA]</scope>
    <source>
        <strain evidence="8">TSY2</strain>
    </source>
</reference>
<dbReference type="SUPFAM" id="SSF52540">
    <property type="entry name" value="P-loop containing nucleoside triphosphate hydrolases"/>
    <property type="match status" value="1"/>
</dbReference>
<dbReference type="GO" id="GO:0003677">
    <property type="term" value="F:DNA binding"/>
    <property type="evidence" value="ECO:0007669"/>
    <property type="project" value="UniProtKB-UniRule"/>
</dbReference>
<dbReference type="InterPro" id="IPR027417">
    <property type="entry name" value="P-loop_NTPase"/>
</dbReference>
<accession>W4M839</accession>
<dbReference type="EMBL" id="AZHX01000727">
    <property type="protein sequence ID" value="ETX06333.1"/>
    <property type="molecule type" value="Genomic_DNA"/>
</dbReference>
<dbReference type="PROSITE" id="PS50125">
    <property type="entry name" value="GUANYLATE_CYCLASE_2"/>
    <property type="match status" value="1"/>
</dbReference>
<sequence length="555" mass="61761">MIYTFADCELDTQLYTLRRTGQPVRVRPKVFEVLRYLLEHRERVVSKDELCEAVWPQQFISDATLVSTMRAVRRTIGDSGSGQQVIQTVFSYGYQFIAPVTEADAVSESPAADLVSAADRVEVNPLISTRRQLTVLFCNLQDMTSLGPALDPEDLPDVLRVLQETCEAVIQEFGGYVAAVLGNGVWAYFGYPQVHEDTPHRAVRAGLALLEALEALQPQLEQDWGVQAHARLGLHTGLVVVENPAQTDAAVADVPVGETPTIASQLASLAPPRTQVMSDTTARLVAESFVYEELGPLPMTGDIASVLAYRVQQERQAHSHPDVTTPLALTPFVGRDAELALLMARWTQVQSGWGQVVLISGEPGIGKSRLIRELNHQLQQTEAANIVFRCSPQATQSPFYPIITYIRELLEWQSDISPTQMLERLEQLLQSYALPLSETVPVIAALLSLPLPPQRYPPLQMSAQRQRQRTQEILIAWLLAETERQPVSAVFENLHWADPSTLELMGLFLEGVQTLRVLTVLTYRPEFKPPWPIRSPYTELVLPRLDPNAIAMIIA</sequence>
<feature type="non-terminal residue" evidence="7">
    <location>
        <position position="555"/>
    </location>
</feature>
<gene>
    <name evidence="7" type="ORF">ETSY2_17750</name>
</gene>
<keyword evidence="3 4" id="KW-0238">DNA-binding</keyword>
<dbReference type="InterPro" id="IPR041664">
    <property type="entry name" value="AAA_16"/>
</dbReference>
<evidence type="ECO:0000259" key="5">
    <source>
        <dbReference type="PROSITE" id="PS50125"/>
    </source>
</evidence>
<evidence type="ECO:0008006" key="9">
    <source>
        <dbReference type="Google" id="ProtNLM"/>
    </source>
</evidence>
<feature type="DNA-binding region" description="OmpR/PhoB-type" evidence="4">
    <location>
        <begin position="1"/>
        <end position="98"/>
    </location>
</feature>
<dbReference type="SUPFAM" id="SSF46894">
    <property type="entry name" value="C-terminal effector domain of the bipartite response regulators"/>
    <property type="match status" value="1"/>
</dbReference>
<keyword evidence="1" id="KW-0547">Nucleotide-binding</keyword>
<dbReference type="CDD" id="cd00383">
    <property type="entry name" value="trans_reg_C"/>
    <property type="match status" value="1"/>
</dbReference>
<dbReference type="CDD" id="cd07302">
    <property type="entry name" value="CHD"/>
    <property type="match status" value="1"/>
</dbReference>
<dbReference type="GO" id="GO:0005524">
    <property type="term" value="F:ATP binding"/>
    <property type="evidence" value="ECO:0007669"/>
    <property type="project" value="UniProtKB-KW"/>
</dbReference>
<dbReference type="Gene3D" id="3.30.70.1230">
    <property type="entry name" value="Nucleotide cyclase"/>
    <property type="match status" value="1"/>
</dbReference>
<dbReference type="PROSITE" id="PS51755">
    <property type="entry name" value="OMPR_PHOB"/>
    <property type="match status" value="1"/>
</dbReference>
<protein>
    <recommendedName>
        <fullName evidence="9">OmpR/PhoB-type domain-containing protein</fullName>
    </recommendedName>
</protein>
<dbReference type="PANTHER" id="PTHR16305">
    <property type="entry name" value="TESTICULAR SOLUBLE ADENYLYL CYCLASE"/>
    <property type="match status" value="1"/>
</dbReference>
<dbReference type="GO" id="GO:0005737">
    <property type="term" value="C:cytoplasm"/>
    <property type="evidence" value="ECO:0007669"/>
    <property type="project" value="TreeGrafter"/>
</dbReference>
<dbReference type="InterPro" id="IPR029787">
    <property type="entry name" value="Nucleotide_cyclase"/>
</dbReference>
<dbReference type="Proteomes" id="UP000019140">
    <property type="component" value="Unassembled WGS sequence"/>
</dbReference>
<dbReference type="PANTHER" id="PTHR16305:SF28">
    <property type="entry name" value="GUANYLATE CYCLASE DOMAIN-CONTAINING PROTEIN"/>
    <property type="match status" value="1"/>
</dbReference>
<evidence type="ECO:0000259" key="6">
    <source>
        <dbReference type="PROSITE" id="PS51755"/>
    </source>
</evidence>
<dbReference type="InterPro" id="IPR036388">
    <property type="entry name" value="WH-like_DNA-bd_sf"/>
</dbReference>
<keyword evidence="2" id="KW-0067">ATP-binding</keyword>
<dbReference type="Pfam" id="PF00211">
    <property type="entry name" value="Guanylate_cyc"/>
    <property type="match status" value="1"/>
</dbReference>
<dbReference type="GO" id="GO:0006355">
    <property type="term" value="P:regulation of DNA-templated transcription"/>
    <property type="evidence" value="ECO:0007669"/>
    <property type="project" value="InterPro"/>
</dbReference>
<dbReference type="AlphaFoldDB" id="W4M839"/>